<evidence type="ECO:0000259" key="3">
    <source>
        <dbReference type="Pfam" id="PF13427"/>
    </source>
</evidence>
<dbReference type="EMBL" id="JAHXZI010000007">
    <property type="protein sequence ID" value="MBW6434915.1"/>
    <property type="molecule type" value="Genomic_DNA"/>
</dbReference>
<protein>
    <submittedName>
        <fullName evidence="4">DUF4111 domain-containing protein</fullName>
    </submittedName>
</protein>
<keyword evidence="1" id="KW-0808">Transferase</keyword>
<dbReference type="Proteomes" id="UP001519863">
    <property type="component" value="Unassembled WGS sequence"/>
</dbReference>
<name>A0ABS7B1R1_9ACTN</name>
<dbReference type="RefSeq" id="WP_220144391.1">
    <property type="nucleotide sequence ID" value="NZ_JAHXZI010000007.1"/>
</dbReference>
<reference evidence="4 5" key="1">
    <citation type="journal article" date="2013" name="Antonie Van Leeuwenhoek">
        <title>Actinoplanes hulinensis sp. nov., a novel actinomycete isolated from soybean root (Glycine max (L.) Merr).</title>
        <authorList>
            <person name="Shen Y."/>
            <person name="Liu C."/>
            <person name="Wang X."/>
            <person name="Zhao J."/>
            <person name="Jia F."/>
            <person name="Zhang Y."/>
            <person name="Wang L."/>
            <person name="Yang D."/>
            <person name="Xiang W."/>
        </authorList>
    </citation>
    <scope>NUCLEOTIDE SEQUENCE [LARGE SCALE GENOMIC DNA]</scope>
    <source>
        <strain evidence="4 5">NEAU-M9</strain>
    </source>
</reference>
<dbReference type="Gene3D" id="3.30.460.10">
    <property type="entry name" value="Beta Polymerase, domain 2"/>
    <property type="match status" value="1"/>
</dbReference>
<dbReference type="Pfam" id="PF01909">
    <property type="entry name" value="NTP_transf_2"/>
    <property type="match status" value="1"/>
</dbReference>
<dbReference type="CDD" id="cd05403">
    <property type="entry name" value="NT_KNTase_like"/>
    <property type="match status" value="1"/>
</dbReference>
<evidence type="ECO:0000259" key="2">
    <source>
        <dbReference type="Pfam" id="PF01909"/>
    </source>
</evidence>
<evidence type="ECO:0000256" key="1">
    <source>
        <dbReference type="ARBA" id="ARBA00022679"/>
    </source>
</evidence>
<feature type="domain" description="Polymerase nucleotidyl transferase" evidence="2">
    <location>
        <begin position="16"/>
        <end position="56"/>
    </location>
</feature>
<dbReference type="InterPro" id="IPR002934">
    <property type="entry name" value="Polymerase_NTP_transf_dom"/>
</dbReference>
<dbReference type="InterPro" id="IPR043519">
    <property type="entry name" value="NT_sf"/>
</dbReference>
<organism evidence="4 5">
    <name type="scientific">Actinoplanes hulinensis</name>
    <dbReference type="NCBI Taxonomy" id="1144547"/>
    <lineage>
        <taxon>Bacteria</taxon>
        <taxon>Bacillati</taxon>
        <taxon>Actinomycetota</taxon>
        <taxon>Actinomycetes</taxon>
        <taxon>Micromonosporales</taxon>
        <taxon>Micromonosporaceae</taxon>
        <taxon>Actinoplanes</taxon>
    </lineage>
</organism>
<gene>
    <name evidence="4" type="ORF">KZ829_14325</name>
</gene>
<dbReference type="SUPFAM" id="SSF81301">
    <property type="entry name" value="Nucleotidyltransferase"/>
    <property type="match status" value="1"/>
</dbReference>
<comment type="caution">
    <text evidence="4">The sequence shown here is derived from an EMBL/GenBank/DDBJ whole genome shotgun (WGS) entry which is preliminary data.</text>
</comment>
<keyword evidence="5" id="KW-1185">Reference proteome</keyword>
<dbReference type="InterPro" id="IPR025184">
    <property type="entry name" value="AadA_C"/>
</dbReference>
<evidence type="ECO:0000313" key="4">
    <source>
        <dbReference type="EMBL" id="MBW6434915.1"/>
    </source>
</evidence>
<dbReference type="Pfam" id="PF13427">
    <property type="entry name" value="AadA_C"/>
    <property type="match status" value="1"/>
</dbReference>
<proteinExistence type="predicted"/>
<feature type="domain" description="Adenylyltransferase AadA C-terminal" evidence="3">
    <location>
        <begin position="136"/>
        <end position="199"/>
    </location>
</feature>
<sequence>MTAAEGLAHLLAGAGVGSVVLHGSLAAGGFRPEQSDIDLLAVLDGGLTDTQAAEIERLVRQADVGGAAGIDLDVVAAEVAGAPDRMPALELHLSRHDGPPAVFEAERRVRAAPDLLAELSMARAHGRAIVGAAPHEVIAPVPAEWIIERGRYWLTFWRSQTDDVQHAAFMVLTACRMWRFAVEGVHCPKAQAARWAMDRDTSLVAIRQALRQLDHGPAVVVAGNDIADLLDVVLNETAQRG</sequence>
<accession>A0ABS7B1R1</accession>
<evidence type="ECO:0000313" key="5">
    <source>
        <dbReference type="Proteomes" id="UP001519863"/>
    </source>
</evidence>